<feature type="domain" description="N-acetyltransferase" evidence="1">
    <location>
        <begin position="133"/>
        <end position="267"/>
    </location>
</feature>
<dbReference type="InterPro" id="IPR000182">
    <property type="entry name" value="GNAT_dom"/>
</dbReference>
<dbReference type="Pfam" id="PF00583">
    <property type="entry name" value="Acetyltransf_1"/>
    <property type="match status" value="1"/>
</dbReference>
<dbReference type="PROSITE" id="PS51186">
    <property type="entry name" value="GNAT"/>
    <property type="match status" value="1"/>
</dbReference>
<evidence type="ECO:0000313" key="2">
    <source>
        <dbReference type="EMBL" id="GEM45808.1"/>
    </source>
</evidence>
<dbReference type="InterPro" id="IPR016181">
    <property type="entry name" value="Acyl_CoA_acyltransferase"/>
</dbReference>
<dbReference type="Proteomes" id="UP000321306">
    <property type="component" value="Unassembled WGS sequence"/>
</dbReference>
<dbReference type="SUPFAM" id="SSF55729">
    <property type="entry name" value="Acyl-CoA N-acyltransferases (Nat)"/>
    <property type="match status" value="1"/>
</dbReference>
<evidence type="ECO:0000259" key="1">
    <source>
        <dbReference type="PROSITE" id="PS51186"/>
    </source>
</evidence>
<sequence length="267" mass="29739">MPVLEFTPESAPQLTSHYLQKETEHVVQLAILSHLQRWEGAFVLALEQEGRILGTLIHSAFFLLEADSAEVARELARAAFAHRPLPNKVQGPAAVTKAFVEEWTRLSGKAAHLEMHERIYDLTTVNMPQGIPGRMRKTTPADAPTLAVWAKAFVKEAVHETLSDEEAQQVAVRDNLYVWEVEGQMVSLAAASGKTPNGIRVNFVYTPPEFRGNRYASANVATLSQHLLESGNQFCALFTDLSNPTSNAIYQRIGYRPVIDVDKYQLE</sequence>
<dbReference type="OrthoDB" id="9797456at2"/>
<dbReference type="Gene3D" id="3.40.630.30">
    <property type="match status" value="1"/>
</dbReference>
<evidence type="ECO:0000313" key="3">
    <source>
        <dbReference type="Proteomes" id="UP000321306"/>
    </source>
</evidence>
<reference evidence="2 3" key="1">
    <citation type="submission" date="2019-07" db="EMBL/GenBank/DDBJ databases">
        <title>Whole genome shotgun sequence of Deinococcus cellulosilyticus NBRC 106333.</title>
        <authorList>
            <person name="Hosoyama A."/>
            <person name="Uohara A."/>
            <person name="Ohji S."/>
            <person name="Ichikawa N."/>
        </authorList>
    </citation>
    <scope>NUCLEOTIDE SEQUENCE [LARGE SCALE GENOMIC DNA]</scope>
    <source>
        <strain evidence="2 3">NBRC 106333</strain>
    </source>
</reference>
<gene>
    <name evidence="2" type="ORF">DC3_14430</name>
</gene>
<dbReference type="EMBL" id="BJXB01000005">
    <property type="protein sequence ID" value="GEM45808.1"/>
    <property type="molecule type" value="Genomic_DNA"/>
</dbReference>
<comment type="caution">
    <text evidence="2">The sequence shown here is derived from an EMBL/GenBank/DDBJ whole genome shotgun (WGS) entry which is preliminary data.</text>
</comment>
<proteinExistence type="predicted"/>
<dbReference type="GO" id="GO:0016747">
    <property type="term" value="F:acyltransferase activity, transferring groups other than amino-acyl groups"/>
    <property type="evidence" value="ECO:0007669"/>
    <property type="project" value="InterPro"/>
</dbReference>
<keyword evidence="3" id="KW-1185">Reference proteome</keyword>
<dbReference type="AlphaFoldDB" id="A0A511MZY0"/>
<protein>
    <recommendedName>
        <fullName evidence="1">N-acetyltransferase domain-containing protein</fullName>
    </recommendedName>
</protein>
<dbReference type="RefSeq" id="WP_146883431.1">
    <property type="nucleotide sequence ID" value="NZ_BJXB01000005.1"/>
</dbReference>
<accession>A0A511MZY0</accession>
<name>A0A511MZY0_DEIC1</name>
<organism evidence="2 3">
    <name type="scientific">Deinococcus cellulosilyticus (strain DSM 18568 / NBRC 106333 / KACC 11606 / 5516J-15)</name>
    <dbReference type="NCBI Taxonomy" id="1223518"/>
    <lineage>
        <taxon>Bacteria</taxon>
        <taxon>Thermotogati</taxon>
        <taxon>Deinococcota</taxon>
        <taxon>Deinococci</taxon>
        <taxon>Deinococcales</taxon>
        <taxon>Deinococcaceae</taxon>
        <taxon>Deinococcus</taxon>
    </lineage>
</organism>